<keyword evidence="3" id="KW-1185">Reference proteome</keyword>
<dbReference type="EMBL" id="RAPQ01000009">
    <property type="protein sequence ID" value="RKE02304.1"/>
    <property type="molecule type" value="Genomic_DNA"/>
</dbReference>
<reference evidence="2 3" key="1">
    <citation type="submission" date="2018-09" db="EMBL/GenBank/DDBJ databases">
        <title>Genomic Encyclopedia of Archaeal and Bacterial Type Strains, Phase II (KMG-II): from individual species to whole genera.</title>
        <authorList>
            <person name="Goeker M."/>
        </authorList>
    </citation>
    <scope>NUCLEOTIDE SEQUENCE [LARGE SCALE GENOMIC DNA]</scope>
    <source>
        <strain evidence="2 3">DSM 21950</strain>
    </source>
</reference>
<accession>A0A419X3H5</accession>
<evidence type="ECO:0000313" key="2">
    <source>
        <dbReference type="EMBL" id="RKE02304.1"/>
    </source>
</evidence>
<protein>
    <submittedName>
        <fullName evidence="2">Uncharacterized protein</fullName>
    </submittedName>
</protein>
<feature type="region of interest" description="Disordered" evidence="1">
    <location>
        <begin position="77"/>
        <end position="106"/>
    </location>
</feature>
<feature type="compositionally biased region" description="Basic and acidic residues" evidence="1">
    <location>
        <begin position="78"/>
        <end position="106"/>
    </location>
</feature>
<sequence>MMGIAVGEMGLSLETFLSLTPFEFQECYSAYLKKLNNDREWEYLKSMRVARRQVFRTLCPPPGKQISEFDLWELPGDNEIKDHQNEKTGGSTKERYEELKEKWNNE</sequence>
<dbReference type="AlphaFoldDB" id="A0A419X3H5"/>
<evidence type="ECO:0000313" key="3">
    <source>
        <dbReference type="Proteomes" id="UP000284531"/>
    </source>
</evidence>
<organism evidence="2 3">
    <name type="scientific">Marinifilum flexuosum</name>
    <dbReference type="NCBI Taxonomy" id="1117708"/>
    <lineage>
        <taxon>Bacteria</taxon>
        <taxon>Pseudomonadati</taxon>
        <taxon>Bacteroidota</taxon>
        <taxon>Bacteroidia</taxon>
        <taxon>Marinilabiliales</taxon>
        <taxon>Marinifilaceae</taxon>
    </lineage>
</organism>
<gene>
    <name evidence="2" type="ORF">BXY64_2392</name>
</gene>
<proteinExistence type="predicted"/>
<dbReference type="RefSeq" id="WP_120240184.1">
    <property type="nucleotide sequence ID" value="NZ_RAPQ01000009.1"/>
</dbReference>
<name>A0A419X3H5_9BACT</name>
<comment type="caution">
    <text evidence="2">The sequence shown here is derived from an EMBL/GenBank/DDBJ whole genome shotgun (WGS) entry which is preliminary data.</text>
</comment>
<evidence type="ECO:0000256" key="1">
    <source>
        <dbReference type="SAM" id="MobiDB-lite"/>
    </source>
</evidence>
<dbReference type="Proteomes" id="UP000284531">
    <property type="component" value="Unassembled WGS sequence"/>
</dbReference>